<dbReference type="FunFam" id="3.20.20.80:FF:000052">
    <property type="entry name" value="Putative alpha-L-fucosidase 1"/>
    <property type="match status" value="1"/>
</dbReference>
<gene>
    <name evidence="7" type="ORF">SAMN04487988_104208</name>
</gene>
<dbReference type="SUPFAM" id="SSF49785">
    <property type="entry name" value="Galactose-binding domain-like"/>
    <property type="match status" value="2"/>
</dbReference>
<dbReference type="SMART" id="SM00812">
    <property type="entry name" value="Alpha_L_fucos"/>
    <property type="match status" value="1"/>
</dbReference>
<evidence type="ECO:0000313" key="7">
    <source>
        <dbReference type="EMBL" id="SFG50133.1"/>
    </source>
</evidence>
<dbReference type="GO" id="GO:0005764">
    <property type="term" value="C:lysosome"/>
    <property type="evidence" value="ECO:0007669"/>
    <property type="project" value="TreeGrafter"/>
</dbReference>
<dbReference type="Pfam" id="PF01120">
    <property type="entry name" value="Alpha_L_fucos"/>
    <property type="match status" value="1"/>
</dbReference>
<evidence type="ECO:0000313" key="8">
    <source>
        <dbReference type="Proteomes" id="UP000199642"/>
    </source>
</evidence>
<dbReference type="EC" id="3.2.1.51" evidence="2"/>
<evidence type="ECO:0000256" key="4">
    <source>
        <dbReference type="ARBA" id="ARBA00022801"/>
    </source>
</evidence>
<proteinExistence type="inferred from homology"/>
<dbReference type="Gene3D" id="3.20.20.80">
    <property type="entry name" value="Glycosidases"/>
    <property type="match status" value="1"/>
</dbReference>
<dbReference type="PROSITE" id="PS50022">
    <property type="entry name" value="FA58C_3"/>
    <property type="match status" value="2"/>
</dbReference>
<keyword evidence="5" id="KW-0326">Glycosidase</keyword>
<dbReference type="PANTHER" id="PTHR10030">
    <property type="entry name" value="ALPHA-L-FUCOSIDASE"/>
    <property type="match status" value="1"/>
</dbReference>
<keyword evidence="3" id="KW-0732">Signal</keyword>
<dbReference type="AlphaFoldDB" id="A0A1I2SCJ6"/>
<accession>A0A1I2SCJ6</accession>
<dbReference type="STRING" id="435880.SAMN04487988_104208"/>
<evidence type="ECO:0000256" key="2">
    <source>
        <dbReference type="ARBA" id="ARBA00012662"/>
    </source>
</evidence>
<name>A0A1I2SCJ6_9BACT</name>
<dbReference type="EMBL" id="FOPC01000004">
    <property type="protein sequence ID" value="SFG50133.1"/>
    <property type="molecule type" value="Genomic_DNA"/>
</dbReference>
<sequence>MQLQNPAMKNLFPLSFLLLFSFCQEKPAPPEPVFPIPHERQIAWQELEFYGFVHFNMNTFSDREWGFGDEKPEQFNPTELDARQWARIAKEAGMKGLIITAKHHDGFVLWPSEYTEHSVKNSPWRDGKGDLIQEFVDACREYGLKVGIYYSPWDRNHPDYGKPEYITYMRNQLTELLSNYGEIFEVWFDGANGGDGWYGGANEERKVDKLTYYDWENTHDLVRELQPNAMLFSDAGPDVRWVGNEHGFAYETTWSNLMRDSVYAGMPEFSEKWATGQENGTHWVPAESDVSIRPGWYYHRYEDHKVKSLPELMEIYYKSIGRNSSLLINFPVDTRGLIHENDEKAILKMAEKIREDFADNFVKSAKISANTERGTGYEAELAADGDYETYWTVPDGEKEAFLVIDFGKEVSFNRLLLQEYTPLGQRVKAFTLEKQVNGSWEKIAAGTTIGYKRILRFADQTAQKIRIMFEDVKAIPVISEIGVFNAPKLLLAPEISRDKSGRVTLTAPDDGLEIWYGLDEAKPSKRYSEPFLVEKASTLVVISKDPKTGNQSNVLRKELVLAKEKWRSEAERAIDENPGTFFTAQNNELVVDLGEKIQLTGFTYFPMQARYPSGHITRYSFAISQDGKNWEPISEGEFSNVVNSPIEQFVRLEAVEARWIKLKALQTADGNAATVGELGVLTK</sequence>
<dbReference type="InterPro" id="IPR000421">
    <property type="entry name" value="FA58C"/>
</dbReference>
<dbReference type="GO" id="GO:0004560">
    <property type="term" value="F:alpha-L-fucosidase activity"/>
    <property type="evidence" value="ECO:0007669"/>
    <property type="project" value="InterPro"/>
</dbReference>
<organism evidence="7 8">
    <name type="scientific">Algoriphagus hitonicola</name>
    <dbReference type="NCBI Taxonomy" id="435880"/>
    <lineage>
        <taxon>Bacteria</taxon>
        <taxon>Pseudomonadati</taxon>
        <taxon>Bacteroidota</taxon>
        <taxon>Cytophagia</taxon>
        <taxon>Cytophagales</taxon>
        <taxon>Cyclobacteriaceae</taxon>
        <taxon>Algoriphagus</taxon>
    </lineage>
</organism>
<dbReference type="InterPro" id="IPR017853">
    <property type="entry name" value="GH"/>
</dbReference>
<reference evidence="8" key="1">
    <citation type="submission" date="2016-10" db="EMBL/GenBank/DDBJ databases">
        <authorList>
            <person name="Varghese N."/>
            <person name="Submissions S."/>
        </authorList>
    </citation>
    <scope>NUCLEOTIDE SEQUENCE [LARGE SCALE GENOMIC DNA]</scope>
    <source>
        <strain evidence="8">DSM 19315</strain>
    </source>
</reference>
<evidence type="ECO:0000256" key="1">
    <source>
        <dbReference type="ARBA" id="ARBA00007951"/>
    </source>
</evidence>
<keyword evidence="8" id="KW-1185">Reference proteome</keyword>
<evidence type="ECO:0000259" key="6">
    <source>
        <dbReference type="PROSITE" id="PS50022"/>
    </source>
</evidence>
<evidence type="ECO:0000256" key="3">
    <source>
        <dbReference type="ARBA" id="ARBA00022729"/>
    </source>
</evidence>
<dbReference type="InterPro" id="IPR008979">
    <property type="entry name" value="Galactose-bd-like_sf"/>
</dbReference>
<dbReference type="InterPro" id="IPR000933">
    <property type="entry name" value="Glyco_hydro_29"/>
</dbReference>
<dbReference type="InterPro" id="IPR057739">
    <property type="entry name" value="Glyco_hydro_29_N"/>
</dbReference>
<dbReference type="GO" id="GO:0006004">
    <property type="term" value="P:fucose metabolic process"/>
    <property type="evidence" value="ECO:0007669"/>
    <property type="project" value="TreeGrafter"/>
</dbReference>
<dbReference type="Pfam" id="PF00754">
    <property type="entry name" value="F5_F8_type_C"/>
    <property type="match status" value="2"/>
</dbReference>
<evidence type="ECO:0000256" key="5">
    <source>
        <dbReference type="ARBA" id="ARBA00023295"/>
    </source>
</evidence>
<dbReference type="PANTHER" id="PTHR10030:SF37">
    <property type="entry name" value="ALPHA-L-FUCOSIDASE-RELATED"/>
    <property type="match status" value="1"/>
</dbReference>
<feature type="domain" description="F5/8 type C" evidence="6">
    <location>
        <begin position="566"/>
        <end position="683"/>
    </location>
</feature>
<dbReference type="GO" id="GO:0016139">
    <property type="term" value="P:glycoside catabolic process"/>
    <property type="evidence" value="ECO:0007669"/>
    <property type="project" value="TreeGrafter"/>
</dbReference>
<dbReference type="Proteomes" id="UP000199642">
    <property type="component" value="Unassembled WGS sequence"/>
</dbReference>
<feature type="domain" description="F5/8 type C" evidence="6">
    <location>
        <begin position="350"/>
        <end position="443"/>
    </location>
</feature>
<protein>
    <recommendedName>
        <fullName evidence="2">alpha-L-fucosidase</fullName>
        <ecNumber evidence="2">3.2.1.51</ecNumber>
    </recommendedName>
</protein>
<comment type="similarity">
    <text evidence="1">Belongs to the glycosyl hydrolase 29 family.</text>
</comment>
<dbReference type="Gene3D" id="2.60.120.260">
    <property type="entry name" value="Galactose-binding domain-like"/>
    <property type="match status" value="2"/>
</dbReference>
<keyword evidence="4" id="KW-0378">Hydrolase</keyword>
<dbReference type="SUPFAM" id="SSF51445">
    <property type="entry name" value="(Trans)glycosidases"/>
    <property type="match status" value="1"/>
</dbReference>